<sequence length="318" mass="34806">MLPVHVAVAVIQDAAGRVLLTRRAEDVHQGGLWEFPGGKVENGESLSQALHREIREELGIEVSTHQPLIDLTYHYLDKSVRLDVHRILRYSGDPTGLEGQPLEWVLPENLHQYAMPAADRPICTALKLPPRYLITGPDPAIPGQFLRRLEASLLRGVRLVQLRAHRLGWAEYSMLATDALALCQQYGAKLLCNCPVELSVELNADGVHLSSSQLAELSERPLTHDKWVAASCHNTEELQQAMAIDVDFCVLSPVLPTTSHPNAVPMGWGKFSQIVAMANIPVYALGGLSPNHVELALENGGQGIAAISALWADENSIE</sequence>
<evidence type="ECO:0000256" key="17">
    <source>
        <dbReference type="PIRSR" id="PIRSR603561-1"/>
    </source>
</evidence>
<evidence type="ECO:0000256" key="6">
    <source>
        <dbReference type="ARBA" id="ARBA00022763"/>
    </source>
</evidence>
<comment type="catalytic activity">
    <reaction evidence="10">
        <text>8-oxo-dGTP + H2O = 8-oxo-dGMP + diphosphate + H(+)</text>
        <dbReference type="Rhea" id="RHEA:31575"/>
        <dbReference type="ChEBI" id="CHEBI:15377"/>
        <dbReference type="ChEBI" id="CHEBI:15378"/>
        <dbReference type="ChEBI" id="CHEBI:33019"/>
        <dbReference type="ChEBI" id="CHEBI:63224"/>
        <dbReference type="ChEBI" id="CHEBI:77896"/>
        <dbReference type="EC" id="3.6.1.55"/>
    </reaction>
</comment>
<feature type="binding site" evidence="17">
    <location>
        <position position="28"/>
    </location>
    <ligand>
        <name>8-oxo-dGTP</name>
        <dbReference type="ChEBI" id="CHEBI:77896"/>
    </ligand>
</feature>
<gene>
    <name evidence="20" type="ORF">C0630_08535</name>
</gene>
<reference evidence="20 21" key="1">
    <citation type="submission" date="2017-11" db="EMBL/GenBank/DDBJ databases">
        <title>Genome-resolved metagenomics identifies genetic mobility, metabolic interactions, and unexpected diversity in perchlorate-reducing communities.</title>
        <authorList>
            <person name="Barnum T.P."/>
            <person name="Figueroa I.A."/>
            <person name="Carlstrom C.I."/>
            <person name="Lucas L.N."/>
            <person name="Engelbrektson A.L."/>
            <person name="Coates J.D."/>
        </authorList>
    </citation>
    <scope>NUCLEOTIDE SEQUENCE [LARGE SCALE GENOMIC DNA]</scope>
    <source>
        <strain evidence="20">BM301</strain>
    </source>
</reference>
<evidence type="ECO:0000313" key="21">
    <source>
        <dbReference type="Proteomes" id="UP000235015"/>
    </source>
</evidence>
<feature type="binding site" evidence="18">
    <location>
        <position position="37"/>
    </location>
    <ligand>
        <name>Mg(2+)</name>
        <dbReference type="ChEBI" id="CHEBI:18420"/>
    </ligand>
</feature>
<dbReference type="EC" id="3.6.1.55" evidence="12"/>
<dbReference type="Proteomes" id="UP000235015">
    <property type="component" value="Unassembled WGS sequence"/>
</dbReference>
<dbReference type="InterPro" id="IPR020084">
    <property type="entry name" value="NUDIX_hydrolase_CS"/>
</dbReference>
<dbReference type="InterPro" id="IPR047127">
    <property type="entry name" value="MutT-like"/>
</dbReference>
<evidence type="ECO:0000256" key="12">
    <source>
        <dbReference type="ARBA" id="ARBA00038905"/>
    </source>
</evidence>
<dbReference type="PANTHER" id="PTHR47707">
    <property type="entry name" value="8-OXO-DGTP DIPHOSPHATASE"/>
    <property type="match status" value="1"/>
</dbReference>
<dbReference type="GO" id="GO:0035539">
    <property type="term" value="F:8-oxo-7,8-dihydrodeoxyguanosine triphosphate pyrophosphatase activity"/>
    <property type="evidence" value="ECO:0007669"/>
    <property type="project" value="UniProtKB-EC"/>
</dbReference>
<feature type="binding site" evidence="18">
    <location>
        <position position="57"/>
    </location>
    <ligand>
        <name>Mg(2+)</name>
        <dbReference type="ChEBI" id="CHEBI:18420"/>
    </ligand>
</feature>
<evidence type="ECO:0000256" key="18">
    <source>
        <dbReference type="PIRSR" id="PIRSR603561-2"/>
    </source>
</evidence>
<keyword evidence="7" id="KW-0378">Hydrolase</keyword>
<dbReference type="CDD" id="cd03425">
    <property type="entry name" value="NUDIX_MutT_NudA_like"/>
    <property type="match status" value="1"/>
</dbReference>
<feature type="binding site" evidence="17">
    <location>
        <position position="23"/>
    </location>
    <ligand>
        <name>8-oxo-dGTP</name>
        <dbReference type="ChEBI" id="CHEBI:77896"/>
    </ligand>
</feature>
<dbReference type="FunFam" id="3.90.79.10:FF:000014">
    <property type="entry name" value="8-oxo-dGTP diphosphatase MutT"/>
    <property type="match status" value="1"/>
</dbReference>
<dbReference type="Gene3D" id="3.20.20.70">
    <property type="entry name" value="Aldolase class I"/>
    <property type="match status" value="1"/>
</dbReference>
<dbReference type="Pfam" id="PF02581">
    <property type="entry name" value="TMP-TENI"/>
    <property type="match status" value="1"/>
</dbReference>
<proteinExistence type="inferred from homology"/>
<evidence type="ECO:0000256" key="5">
    <source>
        <dbReference type="ARBA" id="ARBA00022723"/>
    </source>
</evidence>
<evidence type="ECO:0000256" key="15">
    <source>
        <dbReference type="ARBA" id="ARBA00041979"/>
    </source>
</evidence>
<protein>
    <recommendedName>
        <fullName evidence="13">8-oxo-dGTP diphosphatase</fullName>
        <ecNumber evidence="12">3.6.1.55</ecNumber>
    </recommendedName>
    <alternativeName>
        <fullName evidence="16">7,8-dihydro-8-oxoguanine-triphosphatase</fullName>
    </alternativeName>
    <alternativeName>
        <fullName evidence="15">Mutator protein MutT</fullName>
    </alternativeName>
    <alternativeName>
        <fullName evidence="14">dGTP pyrophosphohydrolase</fullName>
    </alternativeName>
</protein>
<dbReference type="InterPro" id="IPR020476">
    <property type="entry name" value="Nudix_hydrolase"/>
</dbReference>
<dbReference type="PRINTS" id="PR00502">
    <property type="entry name" value="NUDIXFAMILY"/>
</dbReference>
<keyword evidence="4" id="KW-0235">DNA replication</keyword>
<evidence type="ECO:0000256" key="2">
    <source>
        <dbReference type="ARBA" id="ARBA00005582"/>
    </source>
</evidence>
<dbReference type="RefSeq" id="WP_273438843.1">
    <property type="nucleotide sequence ID" value="NZ_PKUN01000009.1"/>
</dbReference>
<evidence type="ECO:0000256" key="11">
    <source>
        <dbReference type="ARBA" id="ARBA00036904"/>
    </source>
</evidence>
<evidence type="ECO:0000313" key="20">
    <source>
        <dbReference type="EMBL" id="PLX62041.1"/>
    </source>
</evidence>
<evidence type="ECO:0000256" key="4">
    <source>
        <dbReference type="ARBA" id="ARBA00022705"/>
    </source>
</evidence>
<dbReference type="InterPro" id="IPR003561">
    <property type="entry name" value="Mutator_MutT"/>
</dbReference>
<dbReference type="GO" id="GO:0044715">
    <property type="term" value="F:8-oxo-dGDP phosphatase activity"/>
    <property type="evidence" value="ECO:0007669"/>
    <property type="project" value="TreeGrafter"/>
</dbReference>
<evidence type="ECO:0000256" key="10">
    <source>
        <dbReference type="ARBA" id="ARBA00035861"/>
    </source>
</evidence>
<evidence type="ECO:0000256" key="14">
    <source>
        <dbReference type="ARBA" id="ARBA00041592"/>
    </source>
</evidence>
<dbReference type="PROSITE" id="PS00893">
    <property type="entry name" value="NUDIX_BOX"/>
    <property type="match status" value="1"/>
</dbReference>
<organism evidence="20 21">
    <name type="scientific">Sedimenticola selenatireducens</name>
    <dbReference type="NCBI Taxonomy" id="191960"/>
    <lineage>
        <taxon>Bacteria</taxon>
        <taxon>Pseudomonadati</taxon>
        <taxon>Pseudomonadota</taxon>
        <taxon>Gammaproteobacteria</taxon>
        <taxon>Chromatiales</taxon>
        <taxon>Sedimenticolaceae</taxon>
        <taxon>Sedimenticola</taxon>
    </lineage>
</organism>
<evidence type="ECO:0000256" key="3">
    <source>
        <dbReference type="ARBA" id="ARBA00022457"/>
    </source>
</evidence>
<evidence type="ECO:0000259" key="19">
    <source>
        <dbReference type="PROSITE" id="PS51462"/>
    </source>
</evidence>
<dbReference type="GO" id="GO:0008413">
    <property type="term" value="F:8-oxo-7,8-dihydroguanosine triphosphate pyrophosphatase activity"/>
    <property type="evidence" value="ECO:0007669"/>
    <property type="project" value="InterPro"/>
</dbReference>
<dbReference type="CDD" id="cd00564">
    <property type="entry name" value="TMP_TenI"/>
    <property type="match status" value="1"/>
</dbReference>
<dbReference type="GO" id="GO:0006260">
    <property type="term" value="P:DNA replication"/>
    <property type="evidence" value="ECO:0007669"/>
    <property type="project" value="UniProtKB-KW"/>
</dbReference>
<evidence type="ECO:0000256" key="16">
    <source>
        <dbReference type="ARBA" id="ARBA00042798"/>
    </source>
</evidence>
<dbReference type="NCBIfam" id="NF006530">
    <property type="entry name" value="PRK08999.1"/>
    <property type="match status" value="1"/>
</dbReference>
<evidence type="ECO:0000256" key="8">
    <source>
        <dbReference type="ARBA" id="ARBA00022842"/>
    </source>
</evidence>
<evidence type="ECO:0000256" key="1">
    <source>
        <dbReference type="ARBA" id="ARBA00001946"/>
    </source>
</evidence>
<comment type="caution">
    <text evidence="20">The sequence shown here is derived from an EMBL/GenBank/DDBJ whole genome shotgun (WGS) entry which is preliminary data.</text>
</comment>
<keyword evidence="3" id="KW-0515">Mutator protein</keyword>
<comment type="catalytic activity">
    <reaction evidence="11">
        <text>8-oxo-GTP + H2O = 8-oxo-GMP + diphosphate + H(+)</text>
        <dbReference type="Rhea" id="RHEA:67616"/>
        <dbReference type="ChEBI" id="CHEBI:15377"/>
        <dbReference type="ChEBI" id="CHEBI:15378"/>
        <dbReference type="ChEBI" id="CHEBI:33019"/>
        <dbReference type="ChEBI" id="CHEBI:143553"/>
        <dbReference type="ChEBI" id="CHEBI:145694"/>
    </reaction>
</comment>
<dbReference type="GO" id="GO:0044716">
    <property type="term" value="F:8-oxo-GDP phosphatase activity"/>
    <property type="evidence" value="ECO:0007669"/>
    <property type="project" value="TreeGrafter"/>
</dbReference>
<comment type="cofactor">
    <cofactor evidence="1 18">
        <name>Mg(2+)</name>
        <dbReference type="ChEBI" id="CHEBI:18420"/>
    </cofactor>
</comment>
<dbReference type="InterPro" id="IPR036206">
    <property type="entry name" value="ThiamineP_synth_sf"/>
</dbReference>
<dbReference type="AlphaFoldDB" id="A0A2N6CXM2"/>
<evidence type="ECO:0000256" key="7">
    <source>
        <dbReference type="ARBA" id="ARBA00022801"/>
    </source>
</evidence>
<name>A0A2N6CXM2_9GAMM</name>
<accession>A0A2N6CXM2</accession>
<dbReference type="PROSITE" id="PS51462">
    <property type="entry name" value="NUDIX"/>
    <property type="match status" value="1"/>
</dbReference>
<comment type="similarity">
    <text evidence="2">Belongs to the Nudix hydrolase family.</text>
</comment>
<dbReference type="SUPFAM" id="SSF51391">
    <property type="entry name" value="Thiamin phosphate synthase"/>
    <property type="match status" value="1"/>
</dbReference>
<feature type="domain" description="Nudix hydrolase" evidence="19">
    <location>
        <begin position="1"/>
        <end position="128"/>
    </location>
</feature>
<dbReference type="EMBL" id="PKUN01000009">
    <property type="protein sequence ID" value="PLX62041.1"/>
    <property type="molecule type" value="Genomic_DNA"/>
</dbReference>
<dbReference type="GO" id="GO:0046872">
    <property type="term" value="F:metal ion binding"/>
    <property type="evidence" value="ECO:0007669"/>
    <property type="project" value="UniProtKB-KW"/>
</dbReference>
<dbReference type="InterPro" id="IPR013785">
    <property type="entry name" value="Aldolase_TIM"/>
</dbReference>
<dbReference type="SUPFAM" id="SSF55811">
    <property type="entry name" value="Nudix"/>
    <property type="match status" value="1"/>
</dbReference>
<dbReference type="NCBIfam" id="TIGR00586">
    <property type="entry name" value="mutt"/>
    <property type="match status" value="1"/>
</dbReference>
<dbReference type="InterPro" id="IPR015797">
    <property type="entry name" value="NUDIX_hydrolase-like_dom_sf"/>
</dbReference>
<dbReference type="InterPro" id="IPR022998">
    <property type="entry name" value="ThiamineP_synth_TenI"/>
</dbReference>
<keyword evidence="5 18" id="KW-0479">Metal-binding</keyword>
<keyword evidence="8 18" id="KW-0460">Magnesium</keyword>
<evidence type="ECO:0000256" key="9">
    <source>
        <dbReference type="ARBA" id="ARBA00023204"/>
    </source>
</evidence>
<dbReference type="InterPro" id="IPR029119">
    <property type="entry name" value="MutY_C"/>
</dbReference>
<dbReference type="GO" id="GO:0006281">
    <property type="term" value="P:DNA repair"/>
    <property type="evidence" value="ECO:0007669"/>
    <property type="project" value="UniProtKB-KW"/>
</dbReference>
<dbReference type="Pfam" id="PF14815">
    <property type="entry name" value="NUDIX_4"/>
    <property type="match status" value="1"/>
</dbReference>
<dbReference type="Gene3D" id="3.90.79.10">
    <property type="entry name" value="Nucleoside Triphosphate Pyrophosphohydrolase"/>
    <property type="match status" value="1"/>
</dbReference>
<dbReference type="PANTHER" id="PTHR47707:SF1">
    <property type="entry name" value="NUDIX HYDROLASE FAMILY PROTEIN"/>
    <property type="match status" value="1"/>
</dbReference>
<dbReference type="InterPro" id="IPR000086">
    <property type="entry name" value="NUDIX_hydrolase_dom"/>
</dbReference>
<evidence type="ECO:0000256" key="13">
    <source>
        <dbReference type="ARBA" id="ARBA00040794"/>
    </source>
</evidence>
<keyword evidence="9" id="KW-0234">DNA repair</keyword>
<feature type="binding site" evidence="17">
    <location>
        <begin position="34"/>
        <end position="37"/>
    </location>
    <ligand>
        <name>8-oxo-dGTP</name>
        <dbReference type="ChEBI" id="CHEBI:77896"/>
    </ligand>
</feature>
<dbReference type="GO" id="GO:0009228">
    <property type="term" value="P:thiamine biosynthetic process"/>
    <property type="evidence" value="ECO:0007669"/>
    <property type="project" value="UniProtKB-KW"/>
</dbReference>
<dbReference type="STRING" id="1111735.GCA_000428045_04186"/>
<keyword evidence="6" id="KW-0227">DNA damage</keyword>